<feature type="signal peptide" evidence="1">
    <location>
        <begin position="1"/>
        <end position="20"/>
    </location>
</feature>
<reference evidence="2 3" key="1">
    <citation type="submission" date="2022-10" db="EMBL/GenBank/DDBJ databases">
        <title>Aestuariibacter sp. AA17 isolated from Montipora capitata coral fragment.</title>
        <authorList>
            <person name="Emsley S.A."/>
            <person name="Pfannmuller K.M."/>
            <person name="Loughran R.M."/>
            <person name="Shlafstein M."/>
            <person name="Papke E."/>
            <person name="Saw J.H."/>
            <person name="Ushijima B."/>
            <person name="Videau P."/>
        </authorList>
    </citation>
    <scope>NUCLEOTIDE SEQUENCE [LARGE SCALE GENOMIC DNA]</scope>
    <source>
        <strain evidence="2 3">AA17</strain>
    </source>
</reference>
<evidence type="ECO:0000313" key="3">
    <source>
        <dbReference type="Proteomes" id="UP001652504"/>
    </source>
</evidence>
<comment type="caution">
    <text evidence="2">The sequence shown here is derived from an EMBL/GenBank/DDBJ whole genome shotgun (WGS) entry which is preliminary data.</text>
</comment>
<gene>
    <name evidence="2" type="ORF">OE749_02795</name>
</gene>
<organism evidence="2 3">
    <name type="scientific">Fluctibacter corallii</name>
    <dbReference type="NCBI Taxonomy" id="2984329"/>
    <lineage>
        <taxon>Bacteria</taxon>
        <taxon>Pseudomonadati</taxon>
        <taxon>Pseudomonadota</taxon>
        <taxon>Gammaproteobacteria</taxon>
        <taxon>Alteromonadales</taxon>
        <taxon>Alteromonadaceae</taxon>
        <taxon>Fluctibacter</taxon>
    </lineage>
</organism>
<dbReference type="EMBL" id="JAOWKX010000001">
    <property type="protein sequence ID" value="MCV2883627.1"/>
    <property type="molecule type" value="Genomic_DNA"/>
</dbReference>
<sequence>MQIIVTTLVFALMSMTGGFAEAVQNPPKTILIEVNNQPLTVEYASTYEERNKGLMHRKTLCSDCGMLFNFQHSRYASMWMKNTYIPLDVAFIQSDGKILDIKPLSPHDLTPVGSSGEVHYALEMNQGWFEKNNVKEGDKIRVIEQKKP</sequence>
<dbReference type="Pfam" id="PF02643">
    <property type="entry name" value="DUF192"/>
    <property type="match status" value="1"/>
</dbReference>
<accession>A0ABT3A5T5</accession>
<keyword evidence="3" id="KW-1185">Reference proteome</keyword>
<proteinExistence type="predicted"/>
<evidence type="ECO:0000256" key="1">
    <source>
        <dbReference type="SAM" id="SignalP"/>
    </source>
</evidence>
<evidence type="ECO:0000313" key="2">
    <source>
        <dbReference type="EMBL" id="MCV2883627.1"/>
    </source>
</evidence>
<dbReference type="PANTHER" id="PTHR37953">
    <property type="entry name" value="UPF0127 PROTEIN MJ1496"/>
    <property type="match status" value="1"/>
</dbReference>
<dbReference type="PANTHER" id="PTHR37953:SF1">
    <property type="entry name" value="UPF0127 PROTEIN MJ1496"/>
    <property type="match status" value="1"/>
</dbReference>
<dbReference type="InterPro" id="IPR003795">
    <property type="entry name" value="DUF192"/>
</dbReference>
<dbReference type="InterPro" id="IPR038695">
    <property type="entry name" value="Saro_0823-like_sf"/>
</dbReference>
<feature type="chain" id="PRO_5047372203" evidence="1">
    <location>
        <begin position="21"/>
        <end position="148"/>
    </location>
</feature>
<keyword evidence="1" id="KW-0732">Signal</keyword>
<protein>
    <submittedName>
        <fullName evidence="2">DUF192 domain-containing protein</fullName>
    </submittedName>
</protein>
<dbReference type="Proteomes" id="UP001652504">
    <property type="component" value="Unassembled WGS sequence"/>
</dbReference>
<name>A0ABT3A5T5_9ALTE</name>
<dbReference type="RefSeq" id="WP_263710823.1">
    <property type="nucleotide sequence ID" value="NZ_JAOWKX010000001.1"/>
</dbReference>
<dbReference type="Gene3D" id="2.60.120.1140">
    <property type="entry name" value="Protein of unknown function DUF192"/>
    <property type="match status" value="1"/>
</dbReference>